<evidence type="ECO:0000313" key="2">
    <source>
        <dbReference type="Proteomes" id="UP000192042"/>
    </source>
</evidence>
<dbReference type="EMBL" id="LT828648">
    <property type="protein sequence ID" value="SLM48695.1"/>
    <property type="molecule type" value="Genomic_DNA"/>
</dbReference>
<accession>A0A1W1I6T8</accession>
<proteinExistence type="predicted"/>
<dbReference type="Proteomes" id="UP000192042">
    <property type="component" value="Chromosome I"/>
</dbReference>
<sequence length="27" mass="3323">MCLRHWSLLFPQLWLLGQRLFFYGLAL</sequence>
<dbReference type="AlphaFoldDB" id="A0A1W1I6T8"/>
<keyword evidence="2" id="KW-1185">Reference proteome</keyword>
<dbReference type="KEGG" id="nja:NSJP_2528"/>
<reference evidence="1 2" key="1">
    <citation type="submission" date="2017-03" db="EMBL/GenBank/DDBJ databases">
        <authorList>
            <person name="Afonso C.L."/>
            <person name="Miller P.J."/>
            <person name="Scott M.A."/>
            <person name="Spackman E."/>
            <person name="Goraichik I."/>
            <person name="Dimitrov K.M."/>
            <person name="Suarez D.L."/>
            <person name="Swayne D.E."/>
        </authorList>
    </citation>
    <scope>NUCLEOTIDE SEQUENCE [LARGE SCALE GENOMIC DNA]</scope>
    <source>
        <strain evidence="1">Genome sequencing of Nitrospira japonica strain NJ11</strain>
    </source>
</reference>
<organism evidence="1 2">
    <name type="scientific">Nitrospira japonica</name>
    <dbReference type="NCBI Taxonomy" id="1325564"/>
    <lineage>
        <taxon>Bacteria</taxon>
        <taxon>Pseudomonadati</taxon>
        <taxon>Nitrospirota</taxon>
        <taxon>Nitrospiria</taxon>
        <taxon>Nitrospirales</taxon>
        <taxon>Nitrospiraceae</taxon>
        <taxon>Nitrospira</taxon>
    </lineage>
</organism>
<evidence type="ECO:0000313" key="1">
    <source>
        <dbReference type="EMBL" id="SLM48695.1"/>
    </source>
</evidence>
<name>A0A1W1I6T8_9BACT</name>
<protein>
    <submittedName>
        <fullName evidence="1">Uncharacterized protein</fullName>
    </submittedName>
</protein>
<gene>
    <name evidence="1" type="ORF">NSJP_2528</name>
</gene>